<keyword evidence="4 7" id="KW-1133">Transmembrane helix</keyword>
<comment type="subcellular location">
    <subcellularLocation>
        <location evidence="1">Cell membrane</location>
        <topology evidence="1">Multi-pass membrane protein</topology>
    </subcellularLocation>
    <subcellularLocation>
        <location evidence="6">Membrane</location>
        <topology evidence="6">Multi-pass membrane protein</topology>
    </subcellularLocation>
</comment>
<keyword evidence="5 7" id="KW-0472">Membrane</keyword>
<keyword evidence="3 7" id="KW-0812">Transmembrane</keyword>
<feature type="transmembrane region" description="Helical" evidence="7">
    <location>
        <begin position="17"/>
        <end position="38"/>
    </location>
</feature>
<feature type="domain" description="MotA/TolQ/ExbB proton channel" evidence="8">
    <location>
        <begin position="74"/>
        <end position="197"/>
    </location>
</feature>
<evidence type="ECO:0000256" key="6">
    <source>
        <dbReference type="RuleBase" id="RU004057"/>
    </source>
</evidence>
<dbReference type="AlphaFoldDB" id="A0A1H2QI60"/>
<evidence type="ECO:0000256" key="4">
    <source>
        <dbReference type="ARBA" id="ARBA00022989"/>
    </source>
</evidence>
<proteinExistence type="inferred from homology"/>
<dbReference type="GO" id="GO:0017038">
    <property type="term" value="P:protein import"/>
    <property type="evidence" value="ECO:0007669"/>
    <property type="project" value="TreeGrafter"/>
</dbReference>
<dbReference type="PANTHER" id="PTHR30625">
    <property type="entry name" value="PROTEIN TOLQ"/>
    <property type="match status" value="1"/>
</dbReference>
<evidence type="ECO:0000256" key="1">
    <source>
        <dbReference type="ARBA" id="ARBA00004651"/>
    </source>
</evidence>
<dbReference type="GO" id="GO:0005886">
    <property type="term" value="C:plasma membrane"/>
    <property type="evidence" value="ECO:0007669"/>
    <property type="project" value="UniProtKB-SubCell"/>
</dbReference>
<evidence type="ECO:0000313" key="9">
    <source>
        <dbReference type="EMBL" id="SDW06893.1"/>
    </source>
</evidence>
<dbReference type="InterPro" id="IPR050790">
    <property type="entry name" value="ExbB/TolQ_transport"/>
</dbReference>
<dbReference type="PANTHER" id="PTHR30625:SF11">
    <property type="entry name" value="MOTA_TOLQ_EXBB PROTON CHANNEL DOMAIN-CONTAINING PROTEIN"/>
    <property type="match status" value="1"/>
</dbReference>
<name>A0A1H2QI60_9GAMM</name>
<evidence type="ECO:0000256" key="2">
    <source>
        <dbReference type="ARBA" id="ARBA00022475"/>
    </source>
</evidence>
<evidence type="ECO:0000256" key="7">
    <source>
        <dbReference type="SAM" id="Phobius"/>
    </source>
</evidence>
<dbReference type="Proteomes" id="UP000199675">
    <property type="component" value="Unassembled WGS sequence"/>
</dbReference>
<dbReference type="InterPro" id="IPR002898">
    <property type="entry name" value="MotA_ExbB_proton_chnl"/>
</dbReference>
<evidence type="ECO:0000256" key="5">
    <source>
        <dbReference type="ARBA" id="ARBA00023136"/>
    </source>
</evidence>
<feature type="transmembrane region" description="Helical" evidence="7">
    <location>
        <begin position="162"/>
        <end position="184"/>
    </location>
</feature>
<dbReference type="STRING" id="488533.SAMN04487960_101238"/>
<keyword evidence="2" id="KW-1003">Cell membrane</keyword>
<dbReference type="Pfam" id="PF01618">
    <property type="entry name" value="MotA_ExbB"/>
    <property type="match status" value="1"/>
</dbReference>
<protein>
    <submittedName>
        <fullName evidence="9">Biopolymer transport protein ExbB/TolQ</fullName>
    </submittedName>
</protein>
<evidence type="ECO:0000259" key="8">
    <source>
        <dbReference type="Pfam" id="PF01618"/>
    </source>
</evidence>
<organism evidence="9 10">
    <name type="scientific">Marinobacter mobilis</name>
    <dbReference type="NCBI Taxonomy" id="488533"/>
    <lineage>
        <taxon>Bacteria</taxon>
        <taxon>Pseudomonadati</taxon>
        <taxon>Pseudomonadota</taxon>
        <taxon>Gammaproteobacteria</taxon>
        <taxon>Pseudomonadales</taxon>
        <taxon>Marinobacteraceae</taxon>
        <taxon>Marinobacter</taxon>
    </lineage>
</organism>
<dbReference type="OrthoDB" id="5728265at2"/>
<dbReference type="RefSeq" id="WP_091811116.1">
    <property type="nucleotide sequence ID" value="NZ_FNNE01000001.1"/>
</dbReference>
<accession>A0A1H2QI60</accession>
<dbReference type="EMBL" id="FNNE01000001">
    <property type="protein sequence ID" value="SDW06893.1"/>
    <property type="molecule type" value="Genomic_DNA"/>
</dbReference>
<gene>
    <name evidence="9" type="ORF">SAMN04487960_101238</name>
</gene>
<feature type="transmembrane region" description="Helical" evidence="7">
    <location>
        <begin position="120"/>
        <end position="142"/>
    </location>
</feature>
<reference evidence="9 10" key="1">
    <citation type="submission" date="2016-10" db="EMBL/GenBank/DDBJ databases">
        <authorList>
            <person name="de Groot N.N."/>
        </authorList>
    </citation>
    <scope>NUCLEOTIDE SEQUENCE [LARGE SCALE GENOMIC DNA]</scope>
    <source>
        <strain evidence="9 10">CGMCC 1.7059</strain>
    </source>
</reference>
<evidence type="ECO:0000313" key="10">
    <source>
        <dbReference type="Proteomes" id="UP000199675"/>
    </source>
</evidence>
<sequence>MNFYTTIVSFFQEGGAFMYPIALVLIVGLAIAVERWVFLKRALVANKSAYGELLPLVSSKDYDKAEKVAQDNSSAIGRLMSVALDTMRSSPRRDDIHAAMQEGVMETIPRLSKRTNYLSILANVSTLLGLLGTIIGLIAAFTAVANADPADKATLLSQSISVAMNTTAFGLIAAIPLLLIHSLLQNKTLEIVESVEMAGVKFLNSIIRGNPAAVATRESDA</sequence>
<keyword evidence="6" id="KW-0653">Protein transport</keyword>
<keyword evidence="6" id="KW-0813">Transport</keyword>
<comment type="similarity">
    <text evidence="6">Belongs to the exbB/tolQ family.</text>
</comment>
<keyword evidence="10" id="KW-1185">Reference proteome</keyword>
<evidence type="ECO:0000256" key="3">
    <source>
        <dbReference type="ARBA" id="ARBA00022692"/>
    </source>
</evidence>